<feature type="domain" description="PiggyBac transposable element-derived protein" evidence="1">
    <location>
        <begin position="1"/>
        <end position="100"/>
    </location>
</feature>
<sequence length="208" mass="23674">MPRDLMDQRVAKGELDYRHNGQIIITKWMDKREAITLSTMSKPSLRVTQGRFELKTNLFLSLITQVTSKEWISQTYFYPTVNCKSVKWWKKPFFHLLTLPLIQSHILSNKYRKITGKRIQPLDTFVKAVINGWVDVCAPECTAIGPLTALDRLNDKHLVTCVPSPPEKTTTSYRNCKVCYDKALKAAKALKNSKQNASRLSSGAISAQ</sequence>
<accession>A0AAV4AIV6</accession>
<dbReference type="Proteomes" id="UP000735302">
    <property type="component" value="Unassembled WGS sequence"/>
</dbReference>
<name>A0AAV4AIV6_9GAST</name>
<comment type="caution">
    <text evidence="2">The sequence shown here is derived from an EMBL/GenBank/DDBJ whole genome shotgun (WGS) entry which is preliminary data.</text>
</comment>
<dbReference type="EMBL" id="BLXT01003783">
    <property type="protein sequence ID" value="GFO06750.1"/>
    <property type="molecule type" value="Genomic_DNA"/>
</dbReference>
<dbReference type="InterPro" id="IPR029526">
    <property type="entry name" value="PGBD"/>
</dbReference>
<evidence type="ECO:0000313" key="2">
    <source>
        <dbReference type="EMBL" id="GFO06750.1"/>
    </source>
</evidence>
<keyword evidence="3" id="KW-1185">Reference proteome</keyword>
<evidence type="ECO:0000313" key="3">
    <source>
        <dbReference type="Proteomes" id="UP000735302"/>
    </source>
</evidence>
<proteinExistence type="predicted"/>
<dbReference type="Pfam" id="PF13843">
    <property type="entry name" value="DDE_Tnp_1_7"/>
    <property type="match status" value="1"/>
</dbReference>
<evidence type="ECO:0000259" key="1">
    <source>
        <dbReference type="Pfam" id="PF13843"/>
    </source>
</evidence>
<organism evidence="2 3">
    <name type="scientific">Plakobranchus ocellatus</name>
    <dbReference type="NCBI Taxonomy" id="259542"/>
    <lineage>
        <taxon>Eukaryota</taxon>
        <taxon>Metazoa</taxon>
        <taxon>Spiralia</taxon>
        <taxon>Lophotrochozoa</taxon>
        <taxon>Mollusca</taxon>
        <taxon>Gastropoda</taxon>
        <taxon>Heterobranchia</taxon>
        <taxon>Euthyneura</taxon>
        <taxon>Panpulmonata</taxon>
        <taxon>Sacoglossa</taxon>
        <taxon>Placobranchoidea</taxon>
        <taxon>Plakobranchidae</taxon>
        <taxon>Plakobranchus</taxon>
    </lineage>
</organism>
<protein>
    <submittedName>
        <fullName evidence="2">PiggyBac transposable element-derived protein 4-like</fullName>
    </submittedName>
</protein>
<gene>
    <name evidence="2" type="ORF">PoB_003325500</name>
</gene>
<reference evidence="2 3" key="1">
    <citation type="journal article" date="2021" name="Elife">
        <title>Chloroplast acquisition without the gene transfer in kleptoplastic sea slugs, Plakobranchus ocellatus.</title>
        <authorList>
            <person name="Maeda T."/>
            <person name="Takahashi S."/>
            <person name="Yoshida T."/>
            <person name="Shimamura S."/>
            <person name="Takaki Y."/>
            <person name="Nagai Y."/>
            <person name="Toyoda A."/>
            <person name="Suzuki Y."/>
            <person name="Arimoto A."/>
            <person name="Ishii H."/>
            <person name="Satoh N."/>
            <person name="Nishiyama T."/>
            <person name="Hasebe M."/>
            <person name="Maruyama T."/>
            <person name="Minagawa J."/>
            <person name="Obokata J."/>
            <person name="Shigenobu S."/>
        </authorList>
    </citation>
    <scope>NUCLEOTIDE SEQUENCE [LARGE SCALE GENOMIC DNA]</scope>
</reference>
<dbReference type="AlphaFoldDB" id="A0AAV4AIV6"/>